<accession>A0AAW9RRY8</accession>
<dbReference type="PANTHER" id="PTHR42953:SF3">
    <property type="entry name" value="HIGH-AFFINITY ZINC UPTAKE SYSTEM PROTEIN ZNUA"/>
    <property type="match status" value="1"/>
</dbReference>
<comment type="similarity">
    <text evidence="1">Belongs to the bacterial solute-binding protein 9 family.</text>
</comment>
<evidence type="ECO:0000313" key="6">
    <source>
        <dbReference type="Proteomes" id="UP001403385"/>
    </source>
</evidence>
<evidence type="ECO:0000313" key="5">
    <source>
        <dbReference type="EMBL" id="MEN7547692.1"/>
    </source>
</evidence>
<organism evidence="5 6">
    <name type="scientific">Rapidithrix thailandica</name>
    <dbReference type="NCBI Taxonomy" id="413964"/>
    <lineage>
        <taxon>Bacteria</taxon>
        <taxon>Pseudomonadati</taxon>
        <taxon>Bacteroidota</taxon>
        <taxon>Cytophagia</taxon>
        <taxon>Cytophagales</taxon>
        <taxon>Flammeovirgaceae</taxon>
        <taxon>Rapidithrix</taxon>
    </lineage>
</organism>
<keyword evidence="3" id="KW-0732">Signal</keyword>
<dbReference type="PROSITE" id="PS51257">
    <property type="entry name" value="PROKAR_LIPOPROTEIN"/>
    <property type="match status" value="1"/>
</dbReference>
<gene>
    <name evidence="5" type="ORF">AAG747_07225</name>
</gene>
<dbReference type="Pfam" id="PF01297">
    <property type="entry name" value="ZnuA"/>
    <property type="match status" value="1"/>
</dbReference>
<keyword evidence="6" id="KW-1185">Reference proteome</keyword>
<evidence type="ECO:0000256" key="2">
    <source>
        <dbReference type="ARBA" id="ARBA00022448"/>
    </source>
</evidence>
<comment type="caution">
    <text evidence="5">The sequence shown here is derived from an EMBL/GenBank/DDBJ whole genome shotgun (WGS) entry which is preliminary data.</text>
</comment>
<evidence type="ECO:0000256" key="1">
    <source>
        <dbReference type="ARBA" id="ARBA00011028"/>
    </source>
</evidence>
<reference evidence="5 6" key="1">
    <citation type="submission" date="2024-04" db="EMBL/GenBank/DDBJ databases">
        <title>Novel genus in family Flammeovirgaceae.</title>
        <authorList>
            <person name="Nguyen T.H."/>
            <person name="Vuong T.Q."/>
            <person name="Le H."/>
            <person name="Kim S.-G."/>
        </authorList>
    </citation>
    <scope>NUCLEOTIDE SEQUENCE [LARGE SCALE GENOMIC DNA]</scope>
    <source>
        <strain evidence="5 6">JCM 23209</strain>
    </source>
</reference>
<dbReference type="SUPFAM" id="SSF53807">
    <property type="entry name" value="Helical backbone' metal receptor"/>
    <property type="match status" value="1"/>
</dbReference>
<evidence type="ECO:0000256" key="4">
    <source>
        <dbReference type="SAM" id="Coils"/>
    </source>
</evidence>
<dbReference type="RefSeq" id="WP_346820479.1">
    <property type="nucleotide sequence ID" value="NZ_JBDKWZ010000003.1"/>
</dbReference>
<proteinExistence type="inferred from homology"/>
<protein>
    <submittedName>
        <fullName evidence="5">Metal ABC transporter substrate-binding protein</fullName>
    </submittedName>
</protein>
<keyword evidence="4" id="KW-0175">Coiled coil</keyword>
<dbReference type="PANTHER" id="PTHR42953">
    <property type="entry name" value="HIGH-AFFINITY ZINC UPTAKE SYSTEM PROTEIN ZNUA-RELATED"/>
    <property type="match status" value="1"/>
</dbReference>
<dbReference type="Proteomes" id="UP001403385">
    <property type="component" value="Unassembled WGS sequence"/>
</dbReference>
<dbReference type="AlphaFoldDB" id="A0AAW9RRY8"/>
<evidence type="ECO:0000256" key="3">
    <source>
        <dbReference type="ARBA" id="ARBA00022729"/>
    </source>
</evidence>
<dbReference type="Gene3D" id="3.40.50.1980">
    <property type="entry name" value="Nitrogenase molybdenum iron protein domain"/>
    <property type="match status" value="2"/>
</dbReference>
<keyword evidence="2" id="KW-0813">Transport</keyword>
<sequence length="311" mass="35295">MKRIFLFLLIGVSFYSCKKKQKQETADNTPENKTPVVASVNYPLHYFAQQIGGDLIETIYPVAENADPAYWQPEVEDVELYQQADIILTNGAGYAKWMKKVSLPESKLVNTSDAFHHQYIESGETITHSHGPGGEHTHKGIANTTWLNFKFALQQAEAVKEALIRKLPNQKQALEANFETLKKELVQLDEQMQSLSSQLEDKNLFGSHPVYQYLAKGYALKIVSEHWEPGQIPSEEQWEAFQHNLHHHPAKIMLWEGEALQETQNTLNDHGVKPVVFNPCGNKPVSGDFISMMKTNIENLERAALQKEVVN</sequence>
<name>A0AAW9RRY8_9BACT</name>
<dbReference type="GO" id="GO:0030001">
    <property type="term" value="P:metal ion transport"/>
    <property type="evidence" value="ECO:0007669"/>
    <property type="project" value="InterPro"/>
</dbReference>
<dbReference type="EMBL" id="JBDKWZ010000003">
    <property type="protein sequence ID" value="MEN7547692.1"/>
    <property type="molecule type" value="Genomic_DNA"/>
</dbReference>
<feature type="coiled-coil region" evidence="4">
    <location>
        <begin position="153"/>
        <end position="198"/>
    </location>
</feature>
<dbReference type="InterPro" id="IPR050492">
    <property type="entry name" value="Bact_metal-bind_prot9"/>
</dbReference>
<dbReference type="InterPro" id="IPR006127">
    <property type="entry name" value="ZnuA-like"/>
</dbReference>
<dbReference type="GO" id="GO:0046872">
    <property type="term" value="F:metal ion binding"/>
    <property type="evidence" value="ECO:0007669"/>
    <property type="project" value="InterPro"/>
</dbReference>